<dbReference type="Gene3D" id="2.70.98.10">
    <property type="match status" value="1"/>
</dbReference>
<gene>
    <name evidence="1" type="ORF">ACFFGN_22700</name>
</gene>
<dbReference type="RefSeq" id="WP_380051011.1">
    <property type="nucleotide sequence ID" value="NZ_JBHLTC010000029.1"/>
</dbReference>
<sequence>MTSPSGRQWTISSGEYTATIVEVGGGVRSLTRDGTDVLIGYGENESAHAGIGQQLLPWPNRIADGRYTFEGTDEQLSLTEPDKHNAIHGLTRWASWSRLDDGSSEAVCVVGYRLYGEPGYRHQLDFSIRYEVSAEGLAVEATATNIGTTNAPYGFGTHPYLTVGRRLDECELSFTAGKRVDVDPDRLLPRGVEDVAGTPFDFSTGRVVGDLFIDNAFTDLPDEWTVRLTDPSSDRSVALTSDTRWLQLYSANAIDRAGVAVEPMTCPPNAFVTGEDVIVLAPGDRHSTSYRVA</sequence>
<comment type="caution">
    <text evidence="1">The sequence shown here is derived from an EMBL/GenBank/DDBJ whole genome shotgun (WGS) entry which is preliminary data.</text>
</comment>
<name>A0ABV6QQI7_9ACTN</name>
<evidence type="ECO:0000313" key="1">
    <source>
        <dbReference type="EMBL" id="MFC0626908.1"/>
    </source>
</evidence>
<dbReference type="Proteomes" id="UP001589890">
    <property type="component" value="Unassembled WGS sequence"/>
</dbReference>
<evidence type="ECO:0000313" key="2">
    <source>
        <dbReference type="Proteomes" id="UP001589890"/>
    </source>
</evidence>
<reference evidence="1 2" key="1">
    <citation type="submission" date="2024-09" db="EMBL/GenBank/DDBJ databases">
        <authorList>
            <person name="Sun Q."/>
            <person name="Mori K."/>
        </authorList>
    </citation>
    <scope>NUCLEOTIDE SEQUENCE [LARGE SCALE GENOMIC DNA]</scope>
    <source>
        <strain evidence="1 2">CGMCC 1.15906</strain>
    </source>
</reference>
<protein>
    <submittedName>
        <fullName evidence="1">Aldose 1-epimerase family protein</fullName>
    </submittedName>
</protein>
<dbReference type="InterPro" id="IPR014718">
    <property type="entry name" value="GH-type_carb-bd"/>
</dbReference>
<dbReference type="InterPro" id="IPR037480">
    <property type="entry name" value="YihR-like"/>
</dbReference>
<dbReference type="Pfam" id="PF01263">
    <property type="entry name" value="Aldose_epim"/>
    <property type="match status" value="1"/>
</dbReference>
<accession>A0ABV6QQI7</accession>
<dbReference type="InterPro" id="IPR008183">
    <property type="entry name" value="Aldose_1/G6P_1-epimerase"/>
</dbReference>
<dbReference type="CDD" id="cd09022">
    <property type="entry name" value="Aldose_epim_Ec_YihR"/>
    <property type="match status" value="1"/>
</dbReference>
<organism evidence="1 2">
    <name type="scientific">Kribbella deserti</name>
    <dbReference type="NCBI Taxonomy" id="1926257"/>
    <lineage>
        <taxon>Bacteria</taxon>
        <taxon>Bacillati</taxon>
        <taxon>Actinomycetota</taxon>
        <taxon>Actinomycetes</taxon>
        <taxon>Propionibacteriales</taxon>
        <taxon>Kribbellaceae</taxon>
        <taxon>Kribbella</taxon>
    </lineage>
</organism>
<keyword evidence="2" id="KW-1185">Reference proteome</keyword>
<dbReference type="PANTHER" id="PTHR10091:SF0">
    <property type="entry name" value="GALACTOSE MUTAROTASE"/>
    <property type="match status" value="1"/>
</dbReference>
<dbReference type="SUPFAM" id="SSF74650">
    <property type="entry name" value="Galactose mutarotase-like"/>
    <property type="match status" value="1"/>
</dbReference>
<dbReference type="EMBL" id="JBHLTC010000029">
    <property type="protein sequence ID" value="MFC0626908.1"/>
    <property type="molecule type" value="Genomic_DNA"/>
</dbReference>
<dbReference type="InterPro" id="IPR011013">
    <property type="entry name" value="Gal_mutarotase_sf_dom"/>
</dbReference>
<proteinExistence type="predicted"/>
<dbReference type="PANTHER" id="PTHR10091">
    <property type="entry name" value="ALDOSE-1-EPIMERASE"/>
    <property type="match status" value="1"/>
</dbReference>